<dbReference type="Proteomes" id="UP000475862">
    <property type="component" value="Unassembled WGS sequence"/>
</dbReference>
<dbReference type="GO" id="GO:0007623">
    <property type="term" value="P:circadian rhythm"/>
    <property type="evidence" value="ECO:0007669"/>
    <property type="project" value="TreeGrafter"/>
</dbReference>
<comment type="similarity">
    <text evidence="1">Belongs to the bZIP family. NFIL3 subfamily.</text>
</comment>
<dbReference type="InterPro" id="IPR004827">
    <property type="entry name" value="bZIP"/>
</dbReference>
<feature type="compositionally biased region" description="Low complexity" evidence="6">
    <location>
        <begin position="14"/>
        <end position="56"/>
    </location>
</feature>
<dbReference type="InterPro" id="IPR047229">
    <property type="entry name" value="NFIL3-like"/>
</dbReference>
<dbReference type="Gene3D" id="1.20.5.170">
    <property type="match status" value="1"/>
</dbReference>
<feature type="region of interest" description="Disordered" evidence="6">
    <location>
        <begin position="1"/>
        <end position="103"/>
    </location>
</feature>
<dbReference type="PROSITE" id="PS00036">
    <property type="entry name" value="BZIP_BASIC"/>
    <property type="match status" value="1"/>
</dbReference>
<evidence type="ECO:0000256" key="4">
    <source>
        <dbReference type="ARBA" id="ARBA00023163"/>
    </source>
</evidence>
<protein>
    <recommendedName>
        <fullName evidence="7">BZIP domain-containing protein</fullName>
    </recommendedName>
</protein>
<dbReference type="GO" id="GO:0005634">
    <property type="term" value="C:nucleus"/>
    <property type="evidence" value="ECO:0007669"/>
    <property type="project" value="UniProtKB-ARBA"/>
</dbReference>
<evidence type="ECO:0000256" key="3">
    <source>
        <dbReference type="ARBA" id="ARBA00023125"/>
    </source>
</evidence>
<reference evidence="8 9" key="1">
    <citation type="submission" date="2019-08" db="EMBL/GenBank/DDBJ databases">
        <title>The genome of the soybean aphid Biotype 1, its phylome, world population structure and adaptation to the North American continent.</title>
        <authorList>
            <person name="Giordano R."/>
            <person name="Donthu R.K."/>
            <person name="Hernandez A.G."/>
            <person name="Wright C.L."/>
            <person name="Zimin A.V."/>
        </authorList>
    </citation>
    <scope>NUCLEOTIDE SEQUENCE [LARGE SCALE GENOMIC DNA]</scope>
    <source>
        <tissue evidence="8">Whole aphids</tissue>
    </source>
</reference>
<name>A0A6G0T0N0_APHGL</name>
<feature type="compositionally biased region" description="Low complexity" evidence="6">
    <location>
        <begin position="214"/>
        <end position="230"/>
    </location>
</feature>
<accession>A0A6G0T0N0</accession>
<organism evidence="8 9">
    <name type="scientific">Aphis glycines</name>
    <name type="common">Soybean aphid</name>
    <dbReference type="NCBI Taxonomy" id="307491"/>
    <lineage>
        <taxon>Eukaryota</taxon>
        <taxon>Metazoa</taxon>
        <taxon>Ecdysozoa</taxon>
        <taxon>Arthropoda</taxon>
        <taxon>Hexapoda</taxon>
        <taxon>Insecta</taxon>
        <taxon>Pterygota</taxon>
        <taxon>Neoptera</taxon>
        <taxon>Paraneoptera</taxon>
        <taxon>Hemiptera</taxon>
        <taxon>Sternorrhyncha</taxon>
        <taxon>Aphidomorpha</taxon>
        <taxon>Aphidoidea</taxon>
        <taxon>Aphididae</taxon>
        <taxon>Aphidini</taxon>
        <taxon>Aphis</taxon>
        <taxon>Aphis</taxon>
    </lineage>
</organism>
<keyword evidence="9" id="KW-1185">Reference proteome</keyword>
<feature type="region of interest" description="Disordered" evidence="6">
    <location>
        <begin position="209"/>
        <end position="288"/>
    </location>
</feature>
<feature type="region of interest" description="Disordered" evidence="6">
    <location>
        <begin position="498"/>
        <end position="524"/>
    </location>
</feature>
<dbReference type="SUPFAM" id="SSF57959">
    <property type="entry name" value="Leucine zipper domain"/>
    <property type="match status" value="1"/>
</dbReference>
<feature type="domain" description="BZIP" evidence="7">
    <location>
        <begin position="128"/>
        <end position="180"/>
    </location>
</feature>
<dbReference type="FunFam" id="1.20.5.170:FF:000025">
    <property type="entry name" value="nuclear factor interleukin-3-regulated protein-like"/>
    <property type="match status" value="1"/>
</dbReference>
<dbReference type="InterPro" id="IPR046347">
    <property type="entry name" value="bZIP_sf"/>
</dbReference>
<dbReference type="EMBL" id="VYZN01000073">
    <property type="protein sequence ID" value="KAE9524062.1"/>
    <property type="molecule type" value="Genomic_DNA"/>
</dbReference>
<keyword evidence="2" id="KW-0805">Transcription regulation</keyword>
<dbReference type="PANTHER" id="PTHR15284">
    <property type="entry name" value="NUCLEAR FACTOR INTERLEUKIN-3-REGULATED PROTEIN"/>
    <property type="match status" value="1"/>
</dbReference>
<dbReference type="Pfam" id="PF07716">
    <property type="entry name" value="bZIP_2"/>
    <property type="match status" value="1"/>
</dbReference>
<dbReference type="CDD" id="cd14694">
    <property type="entry name" value="bZIP_NFIL3"/>
    <property type="match status" value="1"/>
</dbReference>
<comment type="caution">
    <text evidence="8">The sequence shown here is derived from an EMBL/GenBank/DDBJ whole genome shotgun (WGS) entry which is preliminary data.</text>
</comment>
<feature type="compositionally biased region" description="Low complexity" evidence="6">
    <location>
        <begin position="270"/>
        <end position="279"/>
    </location>
</feature>
<evidence type="ECO:0000259" key="7">
    <source>
        <dbReference type="PROSITE" id="PS50217"/>
    </source>
</evidence>
<sequence length="626" mass="65876">MVADTASSYHHQQKTQPQQPQQSNQHQQQQQQHQQKLHQQQQQQLHQIHLQRQQQQNSGGIMPQYCSDMEQSGGPGSMRYDDSVSPGPESPGPGEPYPPGFDLTAHLQHKEFFAQRKQREFIPDNKKDESYWDRRRRNNEAAKRSREKRRFNDMILEQRVVELSKENHVLKAQLSAIKDKFGISGEAVVSVEQVMASLPTNEQVLSITKRPKLSTSSSSSSVGYSQNGSGPIPTSVIHQPVQSTTPKMNGSYYGGAQSDCGSPIDQHTLQQQQQQQQQQGDRSNGVNGLPMSVAAAAVAAAAQAGYPPYPFAPVLPPLQPPSFEAAANSVLNLSRRPPSPYELSSGSGDDTSSSCVPISLAFVAAAAAAAAGGVVGPGGTLVGNNNNGNNGNNNNHHLQHRHRHHFNGNGMMAMMTSGAGGVPIAVLNGGNNSVSMVHANDNNTGIISGVNGNNIAAIVNGGGGGNGGGNCLPHKLRHKTHLGDKDVAATALLSLQAIKQEPGSSRASPPWDAEGSSDERDSGISLGVEWGVRPSSASVATCPTTASVAAPRAAAMQSPAAVTMSGEPADGAVHATAPTAAAAADDTRLKSEVARLASEVASLKNMLSSRKSATAAPAQSTTVAVN</sequence>
<dbReference type="GO" id="GO:0003700">
    <property type="term" value="F:DNA-binding transcription factor activity"/>
    <property type="evidence" value="ECO:0007669"/>
    <property type="project" value="InterPro"/>
</dbReference>
<dbReference type="AlphaFoldDB" id="A0A6G0T0N0"/>
<evidence type="ECO:0000313" key="9">
    <source>
        <dbReference type="Proteomes" id="UP000475862"/>
    </source>
</evidence>
<keyword evidence="4" id="KW-0804">Transcription</keyword>
<feature type="compositionally biased region" description="Polar residues" evidence="6">
    <location>
        <begin position="236"/>
        <end position="248"/>
    </location>
</feature>
<gene>
    <name evidence="8" type="ORF">AGLY_015543</name>
</gene>
<dbReference type="PROSITE" id="PS50217">
    <property type="entry name" value="BZIP"/>
    <property type="match status" value="1"/>
</dbReference>
<keyword evidence="5" id="KW-0539">Nucleus</keyword>
<proteinExistence type="inferred from homology"/>
<dbReference type="SMART" id="SM00338">
    <property type="entry name" value="BRLZ"/>
    <property type="match status" value="1"/>
</dbReference>
<evidence type="ECO:0000313" key="8">
    <source>
        <dbReference type="EMBL" id="KAE9524062.1"/>
    </source>
</evidence>
<evidence type="ECO:0000256" key="6">
    <source>
        <dbReference type="SAM" id="MobiDB-lite"/>
    </source>
</evidence>
<evidence type="ECO:0000256" key="1">
    <source>
        <dbReference type="ARBA" id="ARBA00006079"/>
    </source>
</evidence>
<feature type="compositionally biased region" description="Pro residues" evidence="6">
    <location>
        <begin position="88"/>
        <end position="99"/>
    </location>
</feature>
<dbReference type="InterPro" id="IPR047106">
    <property type="entry name" value="NFIL3-like_bZIP"/>
</dbReference>
<evidence type="ECO:0000256" key="5">
    <source>
        <dbReference type="ARBA" id="ARBA00023242"/>
    </source>
</evidence>
<dbReference type="OrthoDB" id="6151507at2759"/>
<dbReference type="PANTHER" id="PTHR15284:SF0">
    <property type="entry name" value="GH23983P"/>
    <property type="match status" value="1"/>
</dbReference>
<evidence type="ECO:0000256" key="2">
    <source>
        <dbReference type="ARBA" id="ARBA00023015"/>
    </source>
</evidence>
<dbReference type="GO" id="GO:0003677">
    <property type="term" value="F:DNA binding"/>
    <property type="evidence" value="ECO:0007669"/>
    <property type="project" value="UniProtKB-KW"/>
</dbReference>
<keyword evidence="3" id="KW-0238">DNA-binding</keyword>